<dbReference type="EMBL" id="JBGXBU010000001">
    <property type="protein sequence ID" value="MFM4892592.1"/>
    <property type="molecule type" value="Genomic_DNA"/>
</dbReference>
<organism evidence="2 3">
    <name type="scientific">Aeromonas bivalvium</name>
    <dbReference type="NCBI Taxonomy" id="440079"/>
    <lineage>
        <taxon>Bacteria</taxon>
        <taxon>Pseudomonadati</taxon>
        <taxon>Pseudomonadota</taxon>
        <taxon>Gammaproteobacteria</taxon>
        <taxon>Aeromonadales</taxon>
        <taxon>Aeromonadaceae</taxon>
        <taxon>Aeromonas</taxon>
    </lineage>
</organism>
<evidence type="ECO:0000313" key="3">
    <source>
        <dbReference type="Proteomes" id="UP001630969"/>
    </source>
</evidence>
<gene>
    <name evidence="2" type="ORF">ACEUDJ_06840</name>
</gene>
<dbReference type="RefSeq" id="WP_041999488.1">
    <property type="nucleotide sequence ID" value="NZ_CDBT01000049.1"/>
</dbReference>
<keyword evidence="3" id="KW-1185">Reference proteome</keyword>
<comment type="caution">
    <text evidence="2">The sequence shown here is derived from an EMBL/GenBank/DDBJ whole genome shotgun (WGS) entry which is preliminary data.</text>
</comment>
<dbReference type="Proteomes" id="UP001630969">
    <property type="component" value="Unassembled WGS sequence"/>
</dbReference>
<evidence type="ECO:0000259" key="1">
    <source>
        <dbReference type="PROSITE" id="PS50921"/>
    </source>
</evidence>
<dbReference type="PROSITE" id="PS50921">
    <property type="entry name" value="ANTAR"/>
    <property type="match status" value="1"/>
</dbReference>
<proteinExistence type="predicted"/>
<dbReference type="InterPro" id="IPR005561">
    <property type="entry name" value="ANTAR"/>
</dbReference>
<dbReference type="Pfam" id="PF03861">
    <property type="entry name" value="ANTAR"/>
    <property type="match status" value="1"/>
</dbReference>
<dbReference type="InterPro" id="IPR036388">
    <property type="entry name" value="WH-like_DNA-bd_sf"/>
</dbReference>
<accession>A0ABW9GN48</accession>
<reference evidence="2 3" key="1">
    <citation type="submission" date="2024-09" db="EMBL/GenBank/DDBJ databases">
        <title>Aeromonas strains Genome sequencing and assembly.</title>
        <authorList>
            <person name="Hu X."/>
            <person name="Tang B."/>
        </authorList>
    </citation>
    <scope>NUCLEOTIDE SEQUENCE [LARGE SCALE GENOMIC DNA]</scope>
    <source>
        <strain evidence="2 3">NB23SCDHY001</strain>
    </source>
</reference>
<dbReference type="SMART" id="SM01012">
    <property type="entry name" value="ANTAR"/>
    <property type="match status" value="1"/>
</dbReference>
<dbReference type="Gene3D" id="1.10.10.10">
    <property type="entry name" value="Winged helix-like DNA-binding domain superfamily/Winged helix DNA-binding domain"/>
    <property type="match status" value="1"/>
</dbReference>
<feature type="domain" description="ANTAR" evidence="1">
    <location>
        <begin position="127"/>
        <end position="188"/>
    </location>
</feature>
<name>A0ABW9GN48_9GAMM</name>
<dbReference type="GeneID" id="97219801"/>
<dbReference type="InterPro" id="IPR011006">
    <property type="entry name" value="CheY-like_superfamily"/>
</dbReference>
<dbReference type="SUPFAM" id="SSF52172">
    <property type="entry name" value="CheY-like"/>
    <property type="match status" value="1"/>
</dbReference>
<sequence>MSHPVGGQEGRHSILLIHADDRVQANRLGALVSHYGHSPRILDEAGLLAGRLQGEGLLISCRRFSAEIRLAMAQGLHLPRVLFCDRLTVQQQADLLTQGALMVPHGCGEREPVEQWLRLARAQLAMVQQQQQAQDALRLKLEERRLIEQAKGRLMRHQGLDEEAAYQAMRSAAMAQNHSLAELARRLLQALPG</sequence>
<protein>
    <submittedName>
        <fullName evidence="2">ANTAR domain-containing response regulator</fullName>
    </submittedName>
</protein>
<evidence type="ECO:0000313" key="2">
    <source>
        <dbReference type="EMBL" id="MFM4892592.1"/>
    </source>
</evidence>